<evidence type="ECO:0000256" key="7">
    <source>
        <dbReference type="ARBA" id="ARBA00023242"/>
    </source>
</evidence>
<dbReference type="SUPFAM" id="SSF57701">
    <property type="entry name" value="Zn2/Cys6 DNA-binding domain"/>
    <property type="match status" value="1"/>
</dbReference>
<dbReference type="PANTHER" id="PTHR31668">
    <property type="entry name" value="GLUCOSE TRANSPORT TRANSCRIPTION REGULATOR RGT1-RELATED-RELATED"/>
    <property type="match status" value="1"/>
</dbReference>
<dbReference type="EMBL" id="ML735234">
    <property type="protein sequence ID" value="KAE8392867.1"/>
    <property type="molecule type" value="Genomic_DNA"/>
</dbReference>
<dbReference type="CDD" id="cd00067">
    <property type="entry name" value="GAL4"/>
    <property type="match status" value="1"/>
</dbReference>
<keyword evidence="5" id="KW-0238">DNA-binding</keyword>
<dbReference type="InterPro" id="IPR050797">
    <property type="entry name" value="Carb_Metab_Trans_Reg"/>
</dbReference>
<evidence type="ECO:0000259" key="8">
    <source>
        <dbReference type="PROSITE" id="PS50048"/>
    </source>
</evidence>
<dbReference type="GO" id="GO:0008270">
    <property type="term" value="F:zinc ion binding"/>
    <property type="evidence" value="ECO:0007669"/>
    <property type="project" value="InterPro"/>
</dbReference>
<dbReference type="SMART" id="SM00066">
    <property type="entry name" value="GAL4"/>
    <property type="match status" value="1"/>
</dbReference>
<dbReference type="PROSITE" id="PS50007">
    <property type="entry name" value="PIPLC_X_DOMAIN"/>
    <property type="match status" value="1"/>
</dbReference>
<feature type="domain" description="Zn(2)-C6 fungal-type" evidence="8">
    <location>
        <begin position="9"/>
        <end position="40"/>
    </location>
</feature>
<evidence type="ECO:0000256" key="1">
    <source>
        <dbReference type="ARBA" id="ARBA00004123"/>
    </source>
</evidence>
<evidence type="ECO:0000313" key="9">
    <source>
        <dbReference type="EMBL" id="KAE8392867.1"/>
    </source>
</evidence>
<dbReference type="GO" id="GO:0003677">
    <property type="term" value="F:DNA binding"/>
    <property type="evidence" value="ECO:0007669"/>
    <property type="project" value="UniProtKB-KW"/>
</dbReference>
<keyword evidence="6" id="KW-0804">Transcription</keyword>
<dbReference type="OrthoDB" id="434972at2759"/>
<keyword evidence="7" id="KW-0539">Nucleus</keyword>
<evidence type="ECO:0000256" key="6">
    <source>
        <dbReference type="ARBA" id="ARBA00023163"/>
    </source>
</evidence>
<evidence type="ECO:0000256" key="4">
    <source>
        <dbReference type="ARBA" id="ARBA00023015"/>
    </source>
</evidence>
<evidence type="ECO:0000256" key="3">
    <source>
        <dbReference type="ARBA" id="ARBA00022833"/>
    </source>
</evidence>
<keyword evidence="3" id="KW-0862">Zinc</keyword>
<dbReference type="PANTHER" id="PTHR31668:SF18">
    <property type="entry name" value="MALTOSE FERMENTATION REGULATORY PROTEIN MAL13-RELATED"/>
    <property type="match status" value="1"/>
</dbReference>
<evidence type="ECO:0000256" key="5">
    <source>
        <dbReference type="ARBA" id="ARBA00023125"/>
    </source>
</evidence>
<keyword evidence="2" id="KW-0479">Metal-binding</keyword>
<dbReference type="InterPro" id="IPR036864">
    <property type="entry name" value="Zn2-C6_fun-type_DNA-bd_sf"/>
</dbReference>
<dbReference type="GO" id="GO:0000981">
    <property type="term" value="F:DNA-binding transcription factor activity, RNA polymerase II-specific"/>
    <property type="evidence" value="ECO:0007669"/>
    <property type="project" value="InterPro"/>
</dbReference>
<sequence>MRSKPTKRACDECITRKVKCSGAQPCDTCRSAPKQVKCTYLKPVRRRGPKVRRYRVQHQTHSTLPGTDVPASMDGVAEGKADGEAKSTITVPISVLETVLRLYQDSSFRVWPVVDVGVLVGRLGCGQTETEVETCCLAAAVCAATMVQLELGLVGGFEGGDMVGQSLRLREGCCSRGDLDVKGVLVSFFLHVYYAKINRRGLAMRFIQEAMSGARLLGLDEWDGDEERQWDEVIVNGEILFTLLWISERGYAMHLGLVPSYTGMIRLPDGGHMADNDHVQGLLELARLFAAFDGVSLKRGIGNYDPGAISADCLTETEAALSMLSLGEGGRASARMADYCITKEWMRTIIWQEALSRQMLSSKSNAELLTFRFPVLVSRDLLYSLQGFSESDLLPLGRDQLLKCFEVTNSLADIVLCTPSISSYAFRLGPQDFLHALYQKLLPFLEQDSMLKSMLHAKTAEALVTAPARLLKFHDGGTADDEGAMNEYLDLSVYDTDYFSTRMTLVGKLVI</sequence>
<dbReference type="Pfam" id="PF00172">
    <property type="entry name" value="Zn_clus"/>
    <property type="match status" value="1"/>
</dbReference>
<name>A0A5N7CG79_PETAA</name>
<dbReference type="AlphaFoldDB" id="A0A5N7CG79"/>
<dbReference type="GO" id="GO:0009893">
    <property type="term" value="P:positive regulation of metabolic process"/>
    <property type="evidence" value="ECO:0007669"/>
    <property type="project" value="UniProtKB-ARBA"/>
</dbReference>
<evidence type="ECO:0000256" key="2">
    <source>
        <dbReference type="ARBA" id="ARBA00022723"/>
    </source>
</evidence>
<dbReference type="PROSITE" id="PS50048">
    <property type="entry name" value="ZN2_CY6_FUNGAL_2"/>
    <property type="match status" value="1"/>
</dbReference>
<dbReference type="GO" id="GO:0005634">
    <property type="term" value="C:nucleus"/>
    <property type="evidence" value="ECO:0007669"/>
    <property type="project" value="UniProtKB-SubCell"/>
</dbReference>
<protein>
    <recommendedName>
        <fullName evidence="8">Zn(2)-C6 fungal-type domain-containing protein</fullName>
    </recommendedName>
</protein>
<proteinExistence type="predicted"/>
<comment type="subcellular location">
    <subcellularLocation>
        <location evidence="1">Nucleus</location>
    </subcellularLocation>
</comment>
<dbReference type="InterPro" id="IPR001138">
    <property type="entry name" value="Zn2Cys6_DnaBD"/>
</dbReference>
<organism evidence="9">
    <name type="scientific">Petromyces alliaceus</name>
    <name type="common">Aspergillus alliaceus</name>
    <dbReference type="NCBI Taxonomy" id="209559"/>
    <lineage>
        <taxon>Eukaryota</taxon>
        <taxon>Fungi</taxon>
        <taxon>Dikarya</taxon>
        <taxon>Ascomycota</taxon>
        <taxon>Pezizomycotina</taxon>
        <taxon>Eurotiomycetes</taxon>
        <taxon>Eurotiomycetidae</taxon>
        <taxon>Eurotiales</taxon>
        <taxon>Aspergillaceae</taxon>
        <taxon>Aspergillus</taxon>
        <taxon>Aspergillus subgen. Circumdati</taxon>
    </lineage>
</organism>
<keyword evidence="4" id="KW-0805">Transcription regulation</keyword>
<accession>A0A5N7CG79</accession>
<dbReference type="Proteomes" id="UP000326877">
    <property type="component" value="Unassembled WGS sequence"/>
</dbReference>
<gene>
    <name evidence="9" type="ORF">BDV23DRAFT_181281</name>
</gene>
<reference evidence="9" key="1">
    <citation type="submission" date="2019-04" db="EMBL/GenBank/DDBJ databases">
        <title>Friends and foes A comparative genomics studyof 23 Aspergillus species from section Flavi.</title>
        <authorList>
            <consortium name="DOE Joint Genome Institute"/>
            <person name="Kjaerbolling I."/>
            <person name="Vesth T."/>
            <person name="Frisvad J.C."/>
            <person name="Nybo J.L."/>
            <person name="Theobald S."/>
            <person name="Kildgaard S."/>
            <person name="Isbrandt T."/>
            <person name="Kuo A."/>
            <person name="Sato A."/>
            <person name="Lyhne E.K."/>
            <person name="Kogle M.E."/>
            <person name="Wiebenga A."/>
            <person name="Kun R.S."/>
            <person name="Lubbers R.J."/>
            <person name="Makela M.R."/>
            <person name="Barry K."/>
            <person name="Chovatia M."/>
            <person name="Clum A."/>
            <person name="Daum C."/>
            <person name="Haridas S."/>
            <person name="He G."/>
            <person name="LaButti K."/>
            <person name="Lipzen A."/>
            <person name="Mondo S."/>
            <person name="Riley R."/>
            <person name="Salamov A."/>
            <person name="Simmons B.A."/>
            <person name="Magnuson J.K."/>
            <person name="Henrissat B."/>
            <person name="Mortensen U.H."/>
            <person name="Larsen T.O."/>
            <person name="Devries R.P."/>
            <person name="Grigoriev I.V."/>
            <person name="Machida M."/>
            <person name="Baker S.E."/>
            <person name="Andersen M.R."/>
        </authorList>
    </citation>
    <scope>NUCLEOTIDE SEQUENCE [LARGE SCALE GENOMIC DNA]</scope>
    <source>
        <strain evidence="9">IBT 14317</strain>
    </source>
</reference>
<dbReference type="Gene3D" id="4.10.240.10">
    <property type="entry name" value="Zn(2)-C6 fungal-type DNA-binding domain"/>
    <property type="match status" value="1"/>
</dbReference>